<dbReference type="Proteomes" id="UP001519460">
    <property type="component" value="Unassembled WGS sequence"/>
</dbReference>
<organism evidence="2 3">
    <name type="scientific">Batillaria attramentaria</name>
    <dbReference type="NCBI Taxonomy" id="370345"/>
    <lineage>
        <taxon>Eukaryota</taxon>
        <taxon>Metazoa</taxon>
        <taxon>Spiralia</taxon>
        <taxon>Lophotrochozoa</taxon>
        <taxon>Mollusca</taxon>
        <taxon>Gastropoda</taxon>
        <taxon>Caenogastropoda</taxon>
        <taxon>Sorbeoconcha</taxon>
        <taxon>Cerithioidea</taxon>
        <taxon>Batillariidae</taxon>
        <taxon>Batillaria</taxon>
    </lineage>
</organism>
<sequence>MASLVAAALTSLGLLCLSSVEAITTDNTTMWTDGTNQFSYTNNTLAWLTGGGNPGFSRLAIADQRTRLESIGFHYAWGQLVF</sequence>
<reference evidence="2 3" key="1">
    <citation type="journal article" date="2023" name="Sci. Data">
        <title>Genome assembly of the Korean intertidal mud-creeper Batillaria attramentaria.</title>
        <authorList>
            <person name="Patra A.K."/>
            <person name="Ho P.T."/>
            <person name="Jun S."/>
            <person name="Lee S.J."/>
            <person name="Kim Y."/>
            <person name="Won Y.J."/>
        </authorList>
    </citation>
    <scope>NUCLEOTIDE SEQUENCE [LARGE SCALE GENOMIC DNA]</scope>
    <source>
        <strain evidence="2">Wonlab-2016</strain>
    </source>
</reference>
<accession>A0ABD0K780</accession>
<gene>
    <name evidence="2" type="ORF">BaRGS_00026000</name>
</gene>
<dbReference type="AlphaFoldDB" id="A0ABD0K780"/>
<feature type="chain" id="PRO_5044778504" evidence="1">
    <location>
        <begin position="23"/>
        <end position="82"/>
    </location>
</feature>
<keyword evidence="3" id="KW-1185">Reference proteome</keyword>
<evidence type="ECO:0000313" key="3">
    <source>
        <dbReference type="Proteomes" id="UP001519460"/>
    </source>
</evidence>
<name>A0ABD0K780_9CAEN</name>
<feature type="non-terminal residue" evidence="2">
    <location>
        <position position="82"/>
    </location>
</feature>
<keyword evidence="1" id="KW-0732">Signal</keyword>
<feature type="signal peptide" evidence="1">
    <location>
        <begin position="1"/>
        <end position="22"/>
    </location>
</feature>
<protein>
    <submittedName>
        <fullName evidence="2">Uncharacterized protein</fullName>
    </submittedName>
</protein>
<comment type="caution">
    <text evidence="2">The sequence shown here is derived from an EMBL/GenBank/DDBJ whole genome shotgun (WGS) entry which is preliminary data.</text>
</comment>
<evidence type="ECO:0000256" key="1">
    <source>
        <dbReference type="SAM" id="SignalP"/>
    </source>
</evidence>
<proteinExistence type="predicted"/>
<evidence type="ECO:0000313" key="2">
    <source>
        <dbReference type="EMBL" id="KAK7482702.1"/>
    </source>
</evidence>
<dbReference type="EMBL" id="JACVVK020000239">
    <property type="protein sequence ID" value="KAK7482702.1"/>
    <property type="molecule type" value="Genomic_DNA"/>
</dbReference>